<reference evidence="8" key="1">
    <citation type="submission" date="2020-11" db="EMBL/GenBank/DDBJ databases">
        <authorList>
            <consortium name="DOE Joint Genome Institute"/>
            <person name="Ahrendt S."/>
            <person name="Riley R."/>
            <person name="Andreopoulos W."/>
            <person name="Labutti K."/>
            <person name="Pangilinan J."/>
            <person name="Ruiz-Duenas F.J."/>
            <person name="Barrasa J.M."/>
            <person name="Sanchez-Garcia M."/>
            <person name="Camarero S."/>
            <person name="Miyauchi S."/>
            <person name="Serrano A."/>
            <person name="Linde D."/>
            <person name="Babiker R."/>
            <person name="Drula E."/>
            <person name="Ayuso-Fernandez I."/>
            <person name="Pacheco R."/>
            <person name="Padilla G."/>
            <person name="Ferreira P."/>
            <person name="Barriuso J."/>
            <person name="Kellner H."/>
            <person name="Castanera R."/>
            <person name="Alfaro M."/>
            <person name="Ramirez L."/>
            <person name="Pisabarro A.G."/>
            <person name="Kuo A."/>
            <person name="Tritt A."/>
            <person name="Lipzen A."/>
            <person name="He G."/>
            <person name="Yan M."/>
            <person name="Ng V."/>
            <person name="Cullen D."/>
            <person name="Martin F."/>
            <person name="Rosso M.-N."/>
            <person name="Henrissat B."/>
            <person name="Hibbett D."/>
            <person name="Martinez A.T."/>
            <person name="Grigoriev I.V."/>
        </authorList>
    </citation>
    <scope>NUCLEOTIDE SEQUENCE</scope>
    <source>
        <strain evidence="8">CIRM-BRFM 674</strain>
    </source>
</reference>
<dbReference type="InterPro" id="IPR004046">
    <property type="entry name" value="GST_C"/>
</dbReference>
<comment type="catalytic activity">
    <reaction evidence="3">
        <text>RX + glutathione = an S-substituted glutathione + a halide anion + H(+)</text>
        <dbReference type="Rhea" id="RHEA:16437"/>
        <dbReference type="ChEBI" id="CHEBI:15378"/>
        <dbReference type="ChEBI" id="CHEBI:16042"/>
        <dbReference type="ChEBI" id="CHEBI:17792"/>
        <dbReference type="ChEBI" id="CHEBI:57925"/>
        <dbReference type="ChEBI" id="CHEBI:90779"/>
        <dbReference type="EC" id="2.5.1.18"/>
    </reaction>
</comment>
<feature type="domain" description="GST N-terminal" evidence="6">
    <location>
        <begin position="1"/>
        <end position="82"/>
    </location>
</feature>
<accession>A0A9P5YVH5</accession>
<dbReference type="InterPro" id="IPR004045">
    <property type="entry name" value="Glutathione_S-Trfase_N"/>
</dbReference>
<dbReference type="Pfam" id="PF00043">
    <property type="entry name" value="GST_C"/>
    <property type="match status" value="1"/>
</dbReference>
<feature type="domain" description="GST C-terminal" evidence="7">
    <location>
        <begin position="89"/>
        <end position="218"/>
    </location>
</feature>
<evidence type="ECO:0000313" key="9">
    <source>
        <dbReference type="Proteomes" id="UP000807469"/>
    </source>
</evidence>
<sequence length="218" mass="23869">MAITLYGRGPSSCTRRAALILVEKGVPFELVDLNTAAAEHKSLEFLTKQPFGQIPVLDDDGFLLYESRAIGRYIAEKYANHGPALIPTNLKAKALFEQAASVEVANFDNLASRAVKEVIGKKRQGLAPDQDRYNAIYADLSAKLDAYEAIRGLNGTIWAILSKQKYLAGDEITLADLFHLPIGSMLITITCDVFSKRPHVSSSRPSWQSIKESAKSTA</sequence>
<dbReference type="OrthoDB" id="249703at2759"/>
<protein>
    <recommendedName>
        <fullName evidence="1">glutathione transferase</fullName>
        <ecNumber evidence="1">2.5.1.18</ecNumber>
    </recommendedName>
</protein>
<dbReference type="InterPro" id="IPR010987">
    <property type="entry name" value="Glutathione-S-Trfase_C-like"/>
</dbReference>
<evidence type="ECO:0000256" key="1">
    <source>
        <dbReference type="ARBA" id="ARBA00012452"/>
    </source>
</evidence>
<comment type="caution">
    <text evidence="8">The sequence shown here is derived from an EMBL/GenBank/DDBJ whole genome shotgun (WGS) entry which is preliminary data.</text>
</comment>
<dbReference type="SUPFAM" id="SSF52833">
    <property type="entry name" value="Thioredoxin-like"/>
    <property type="match status" value="1"/>
</dbReference>
<dbReference type="AlphaFoldDB" id="A0A9P5YVH5"/>
<gene>
    <name evidence="8" type="ORF">BDN70DRAFT_914615</name>
</gene>
<proteinExistence type="inferred from homology"/>
<dbReference type="PANTHER" id="PTHR43900:SF3">
    <property type="entry name" value="GLUTATHIONE S-TRANSFERASE RHO"/>
    <property type="match status" value="1"/>
</dbReference>
<comment type="similarity">
    <text evidence="4">Belongs to the GST superfamily.</text>
</comment>
<dbReference type="InterPro" id="IPR036249">
    <property type="entry name" value="Thioredoxin-like_sf"/>
</dbReference>
<dbReference type="InterPro" id="IPR036282">
    <property type="entry name" value="Glutathione-S-Trfase_C_sf"/>
</dbReference>
<dbReference type="Gene3D" id="1.20.1050.10">
    <property type="match status" value="1"/>
</dbReference>
<keyword evidence="2" id="KW-0808">Transferase</keyword>
<dbReference type="CDD" id="cd03053">
    <property type="entry name" value="GST_N_Phi"/>
    <property type="match status" value="1"/>
</dbReference>
<dbReference type="SFLD" id="SFLDS00019">
    <property type="entry name" value="Glutathione_Transferase_(cytos"/>
    <property type="match status" value="1"/>
</dbReference>
<dbReference type="PROSITE" id="PS50405">
    <property type="entry name" value="GST_CTER"/>
    <property type="match status" value="1"/>
</dbReference>
<dbReference type="PANTHER" id="PTHR43900">
    <property type="entry name" value="GLUTATHIONE S-TRANSFERASE RHO"/>
    <property type="match status" value="1"/>
</dbReference>
<dbReference type="GO" id="GO:0005737">
    <property type="term" value="C:cytoplasm"/>
    <property type="evidence" value="ECO:0007669"/>
    <property type="project" value="TreeGrafter"/>
</dbReference>
<dbReference type="EMBL" id="MU155302">
    <property type="protein sequence ID" value="KAF9476209.1"/>
    <property type="molecule type" value="Genomic_DNA"/>
</dbReference>
<dbReference type="EC" id="2.5.1.18" evidence="1"/>
<dbReference type="GO" id="GO:0004364">
    <property type="term" value="F:glutathione transferase activity"/>
    <property type="evidence" value="ECO:0007669"/>
    <property type="project" value="UniProtKB-EC"/>
</dbReference>
<dbReference type="SUPFAM" id="SSF47616">
    <property type="entry name" value="GST C-terminal domain-like"/>
    <property type="match status" value="1"/>
</dbReference>
<keyword evidence="9" id="KW-1185">Reference proteome</keyword>
<evidence type="ECO:0000256" key="5">
    <source>
        <dbReference type="SAM" id="MobiDB-lite"/>
    </source>
</evidence>
<evidence type="ECO:0000256" key="2">
    <source>
        <dbReference type="ARBA" id="ARBA00022679"/>
    </source>
</evidence>
<evidence type="ECO:0000259" key="7">
    <source>
        <dbReference type="PROSITE" id="PS50405"/>
    </source>
</evidence>
<dbReference type="Gene3D" id="3.40.30.10">
    <property type="entry name" value="Glutaredoxin"/>
    <property type="match status" value="1"/>
</dbReference>
<feature type="compositionally biased region" description="Polar residues" evidence="5">
    <location>
        <begin position="200"/>
        <end position="218"/>
    </location>
</feature>
<evidence type="ECO:0000313" key="8">
    <source>
        <dbReference type="EMBL" id="KAF9476209.1"/>
    </source>
</evidence>
<name>A0A9P5YVH5_9AGAR</name>
<dbReference type="PROSITE" id="PS50404">
    <property type="entry name" value="GST_NTER"/>
    <property type="match status" value="1"/>
</dbReference>
<dbReference type="FunFam" id="3.40.30.10:FF:000016">
    <property type="entry name" value="Glutathione S-transferase F2"/>
    <property type="match status" value="1"/>
</dbReference>
<dbReference type="SFLD" id="SFLDG00358">
    <property type="entry name" value="Main_(cytGST)"/>
    <property type="match status" value="1"/>
</dbReference>
<evidence type="ECO:0000259" key="6">
    <source>
        <dbReference type="PROSITE" id="PS50404"/>
    </source>
</evidence>
<organism evidence="8 9">
    <name type="scientific">Pholiota conissans</name>
    <dbReference type="NCBI Taxonomy" id="109636"/>
    <lineage>
        <taxon>Eukaryota</taxon>
        <taxon>Fungi</taxon>
        <taxon>Dikarya</taxon>
        <taxon>Basidiomycota</taxon>
        <taxon>Agaricomycotina</taxon>
        <taxon>Agaricomycetes</taxon>
        <taxon>Agaricomycetidae</taxon>
        <taxon>Agaricales</taxon>
        <taxon>Agaricineae</taxon>
        <taxon>Strophariaceae</taxon>
        <taxon>Pholiota</taxon>
    </lineage>
</organism>
<dbReference type="Proteomes" id="UP000807469">
    <property type="component" value="Unassembled WGS sequence"/>
</dbReference>
<dbReference type="GO" id="GO:0043295">
    <property type="term" value="F:glutathione binding"/>
    <property type="evidence" value="ECO:0007669"/>
    <property type="project" value="TreeGrafter"/>
</dbReference>
<dbReference type="Pfam" id="PF02798">
    <property type="entry name" value="GST_N"/>
    <property type="match status" value="1"/>
</dbReference>
<dbReference type="InterPro" id="IPR040079">
    <property type="entry name" value="Glutathione_S-Trfase"/>
</dbReference>
<evidence type="ECO:0000256" key="4">
    <source>
        <dbReference type="RuleBase" id="RU003494"/>
    </source>
</evidence>
<evidence type="ECO:0000256" key="3">
    <source>
        <dbReference type="ARBA" id="ARBA00047960"/>
    </source>
</evidence>
<dbReference type="GO" id="GO:0006749">
    <property type="term" value="P:glutathione metabolic process"/>
    <property type="evidence" value="ECO:0007669"/>
    <property type="project" value="TreeGrafter"/>
</dbReference>
<feature type="region of interest" description="Disordered" evidence="5">
    <location>
        <begin position="199"/>
        <end position="218"/>
    </location>
</feature>